<dbReference type="GO" id="GO:0005634">
    <property type="term" value="C:nucleus"/>
    <property type="evidence" value="ECO:0007669"/>
    <property type="project" value="TreeGrafter"/>
</dbReference>
<accession>A0A9P4TZY8</accession>
<dbReference type="PANTHER" id="PTHR31285">
    <property type="entry name" value="NICOTINAMIDE MONONUCLEOTIDE ADENYLYLTRANSFERASE"/>
    <property type="match status" value="1"/>
</dbReference>
<organism evidence="1 2">
    <name type="scientific">Tothia fuscella</name>
    <dbReference type="NCBI Taxonomy" id="1048955"/>
    <lineage>
        <taxon>Eukaryota</taxon>
        <taxon>Fungi</taxon>
        <taxon>Dikarya</taxon>
        <taxon>Ascomycota</taxon>
        <taxon>Pezizomycotina</taxon>
        <taxon>Dothideomycetes</taxon>
        <taxon>Pleosporomycetidae</taxon>
        <taxon>Venturiales</taxon>
        <taxon>Cylindrosympodiaceae</taxon>
        <taxon>Tothia</taxon>
    </lineage>
</organism>
<dbReference type="PANTHER" id="PTHR31285:SF0">
    <property type="entry name" value="NICOTINAMIDE MONONUCLEOTIDE ADENYLYLTRANSFERASE"/>
    <property type="match status" value="1"/>
</dbReference>
<keyword evidence="2" id="KW-1185">Reference proteome</keyword>
<dbReference type="Proteomes" id="UP000800235">
    <property type="component" value="Unassembled WGS sequence"/>
</dbReference>
<protein>
    <submittedName>
        <fullName evidence="1">Nucleotidylyl transferase</fullName>
    </submittedName>
</protein>
<reference evidence="1" key="1">
    <citation type="journal article" date="2020" name="Stud. Mycol.">
        <title>101 Dothideomycetes genomes: a test case for predicting lifestyles and emergence of pathogens.</title>
        <authorList>
            <person name="Haridas S."/>
            <person name="Albert R."/>
            <person name="Binder M."/>
            <person name="Bloem J."/>
            <person name="Labutti K."/>
            <person name="Salamov A."/>
            <person name="Andreopoulos B."/>
            <person name="Baker S."/>
            <person name="Barry K."/>
            <person name="Bills G."/>
            <person name="Bluhm B."/>
            <person name="Cannon C."/>
            <person name="Castanera R."/>
            <person name="Culley D."/>
            <person name="Daum C."/>
            <person name="Ezra D."/>
            <person name="Gonzalez J."/>
            <person name="Henrissat B."/>
            <person name="Kuo A."/>
            <person name="Liang C."/>
            <person name="Lipzen A."/>
            <person name="Lutzoni F."/>
            <person name="Magnuson J."/>
            <person name="Mondo S."/>
            <person name="Nolan M."/>
            <person name="Ohm R."/>
            <person name="Pangilinan J."/>
            <person name="Park H.-J."/>
            <person name="Ramirez L."/>
            <person name="Alfaro M."/>
            <person name="Sun H."/>
            <person name="Tritt A."/>
            <person name="Yoshinaga Y."/>
            <person name="Zwiers L.-H."/>
            <person name="Turgeon B."/>
            <person name="Goodwin S."/>
            <person name="Spatafora J."/>
            <person name="Crous P."/>
            <person name="Grigoriev I."/>
        </authorList>
    </citation>
    <scope>NUCLEOTIDE SEQUENCE</scope>
    <source>
        <strain evidence="1">CBS 130266</strain>
    </source>
</reference>
<dbReference type="GO" id="GO:0000309">
    <property type="term" value="F:nicotinamide-nucleotide adenylyltransferase activity"/>
    <property type="evidence" value="ECO:0007669"/>
    <property type="project" value="TreeGrafter"/>
</dbReference>
<proteinExistence type="predicted"/>
<keyword evidence="1" id="KW-0808">Transferase</keyword>
<dbReference type="OrthoDB" id="5591297at2759"/>
<dbReference type="GO" id="GO:0005737">
    <property type="term" value="C:cytoplasm"/>
    <property type="evidence" value="ECO:0007669"/>
    <property type="project" value="TreeGrafter"/>
</dbReference>
<sequence>MDDMALRIKNIRSMMPALKDALQSFQSSSASFKVIKTVRPSQSQQQDGEDTSSNHGPLCRSLYILDSSYNPPSKAHLALAAAALSASEEPKPHRLLLCFSTDNADKKPSPASFEQRLTMMVLFAEDLQKHQQEKSKTATDPVVVDISLTTAPFYTDKSIAITKEAPPQYQLKPAHFTLIGYDTLTRFFAPKYYKKHTPPLSALEPFFAPGHQLRVLLRPSSSSDNTVTGDTEEEQREYIKSLGNGSLEEHGMKREWAKQIGILEGEDIAMASGISSTVIRKAAKEKDWTNVDEMCTPGVAAWVRDQQLYAD</sequence>
<gene>
    <name evidence="1" type="ORF">EJ08DRAFT_168627</name>
</gene>
<name>A0A9P4TZY8_9PEZI</name>
<dbReference type="SUPFAM" id="SSF52374">
    <property type="entry name" value="Nucleotidylyl transferase"/>
    <property type="match status" value="1"/>
</dbReference>
<evidence type="ECO:0000313" key="2">
    <source>
        <dbReference type="Proteomes" id="UP000800235"/>
    </source>
</evidence>
<evidence type="ECO:0000313" key="1">
    <source>
        <dbReference type="EMBL" id="KAF2431901.1"/>
    </source>
</evidence>
<comment type="caution">
    <text evidence="1">The sequence shown here is derived from an EMBL/GenBank/DDBJ whole genome shotgun (WGS) entry which is preliminary data.</text>
</comment>
<dbReference type="GO" id="GO:0016887">
    <property type="term" value="F:ATP hydrolysis activity"/>
    <property type="evidence" value="ECO:0007669"/>
    <property type="project" value="TreeGrafter"/>
</dbReference>
<dbReference type="EMBL" id="MU007029">
    <property type="protein sequence ID" value="KAF2431901.1"/>
    <property type="molecule type" value="Genomic_DNA"/>
</dbReference>
<dbReference type="AlphaFoldDB" id="A0A9P4TZY8"/>
<dbReference type="Gene3D" id="3.40.50.620">
    <property type="entry name" value="HUPs"/>
    <property type="match status" value="1"/>
</dbReference>
<dbReference type="InterPro" id="IPR014729">
    <property type="entry name" value="Rossmann-like_a/b/a_fold"/>
</dbReference>